<sequence>MKTALHTTLALVVATLAVGCSSLERSRDTGDSRVSGRTLAMQVCSNCHGIDGNSINPNFPKLAGQQEDYLVAQLKYFRGHDRSDPEGSEYMWGIARKLTDEQIKGLATYFSQQKDAPNVVGNAALVAEGRSIFENGIPKEQVAACAGCHGQAGMGKGTFPRLAGQHADYMIKQLHILSQTDQRPAGAVMKPLVHGLTPKDMVAVTTYLQGSAPQ</sequence>
<evidence type="ECO:0000256" key="4">
    <source>
        <dbReference type="ARBA" id="ARBA00022723"/>
    </source>
</evidence>
<protein>
    <submittedName>
        <fullName evidence="10">C-type cytochrome</fullName>
    </submittedName>
</protein>
<dbReference type="Gene3D" id="1.10.760.10">
    <property type="entry name" value="Cytochrome c-like domain"/>
    <property type="match status" value="2"/>
</dbReference>
<keyword evidence="6" id="KW-0249">Electron transport</keyword>
<dbReference type="EMBL" id="CP141769">
    <property type="protein sequence ID" value="WRS38747.1"/>
    <property type="molecule type" value="Genomic_DNA"/>
</dbReference>
<dbReference type="InterPro" id="IPR050597">
    <property type="entry name" value="Cytochrome_c_Oxidase_Subunit"/>
</dbReference>
<evidence type="ECO:0000256" key="6">
    <source>
        <dbReference type="ARBA" id="ARBA00022982"/>
    </source>
</evidence>
<dbReference type="PANTHER" id="PTHR33751">
    <property type="entry name" value="CBB3-TYPE CYTOCHROME C OXIDASE SUBUNIT FIXP"/>
    <property type="match status" value="1"/>
</dbReference>
<accession>A0ABZ1CH86</accession>
<dbReference type="InterPro" id="IPR024167">
    <property type="entry name" value="Cytochrome_c4-like"/>
</dbReference>
<dbReference type="Proteomes" id="UP001334732">
    <property type="component" value="Chromosome"/>
</dbReference>
<dbReference type="InterPro" id="IPR009056">
    <property type="entry name" value="Cyt_c-like_dom"/>
</dbReference>
<keyword evidence="4 8" id="KW-0479">Metal-binding</keyword>
<organism evidence="10 11">
    <name type="scientific">Thiobacillus sedimenti</name>
    <dbReference type="NCBI Taxonomy" id="3110231"/>
    <lineage>
        <taxon>Bacteria</taxon>
        <taxon>Pseudomonadati</taxon>
        <taxon>Pseudomonadota</taxon>
        <taxon>Betaproteobacteria</taxon>
        <taxon>Nitrosomonadales</taxon>
        <taxon>Thiobacillaceae</taxon>
        <taxon>Thiobacillus</taxon>
    </lineage>
</organism>
<dbReference type="PIRSF" id="PIRSF000005">
    <property type="entry name" value="Cytochrome_c4"/>
    <property type="match status" value="1"/>
</dbReference>
<evidence type="ECO:0000256" key="5">
    <source>
        <dbReference type="ARBA" id="ARBA00022764"/>
    </source>
</evidence>
<keyword evidence="2" id="KW-0813">Transport</keyword>
<evidence type="ECO:0000256" key="7">
    <source>
        <dbReference type="ARBA" id="ARBA00023004"/>
    </source>
</evidence>
<evidence type="ECO:0000313" key="10">
    <source>
        <dbReference type="EMBL" id="WRS38747.1"/>
    </source>
</evidence>
<keyword evidence="3 8" id="KW-0349">Heme</keyword>
<proteinExistence type="predicted"/>
<reference evidence="10 11" key="1">
    <citation type="submission" date="2023-12" db="EMBL/GenBank/DDBJ databases">
        <title>Thiobacillus sedimentum sp. nov., a chemolithoautotrophic sulfur-oxidizing bacterium isolated from freshwater sediment.</title>
        <authorList>
            <person name="Luo J."/>
            <person name="Dai C."/>
        </authorList>
    </citation>
    <scope>NUCLEOTIDE SEQUENCE [LARGE SCALE GENOMIC DNA]</scope>
    <source>
        <strain evidence="10 11">SCUT-2</strain>
    </source>
</reference>
<evidence type="ECO:0000256" key="1">
    <source>
        <dbReference type="ARBA" id="ARBA00004418"/>
    </source>
</evidence>
<name>A0ABZ1CH86_9PROT</name>
<evidence type="ECO:0000256" key="3">
    <source>
        <dbReference type="ARBA" id="ARBA00022617"/>
    </source>
</evidence>
<evidence type="ECO:0000313" key="11">
    <source>
        <dbReference type="Proteomes" id="UP001334732"/>
    </source>
</evidence>
<evidence type="ECO:0000259" key="9">
    <source>
        <dbReference type="PROSITE" id="PS51007"/>
    </source>
</evidence>
<keyword evidence="7 8" id="KW-0408">Iron</keyword>
<dbReference type="PROSITE" id="PS51007">
    <property type="entry name" value="CYTC"/>
    <property type="match status" value="2"/>
</dbReference>
<keyword evidence="5" id="KW-0574">Periplasm</keyword>
<comment type="subcellular location">
    <subcellularLocation>
        <location evidence="1">Periplasm</location>
    </subcellularLocation>
</comment>
<dbReference type="SUPFAM" id="SSF46626">
    <property type="entry name" value="Cytochrome c"/>
    <property type="match status" value="2"/>
</dbReference>
<feature type="domain" description="Cytochrome c" evidence="9">
    <location>
        <begin position="124"/>
        <end position="212"/>
    </location>
</feature>
<gene>
    <name evidence="10" type="ORF">VA613_12155</name>
</gene>
<dbReference type="InterPro" id="IPR036909">
    <property type="entry name" value="Cyt_c-like_dom_sf"/>
</dbReference>
<dbReference type="PROSITE" id="PS51257">
    <property type="entry name" value="PROKAR_LIPOPROTEIN"/>
    <property type="match status" value="1"/>
</dbReference>
<keyword evidence="11" id="KW-1185">Reference proteome</keyword>
<feature type="domain" description="Cytochrome c" evidence="9">
    <location>
        <begin position="31"/>
        <end position="114"/>
    </location>
</feature>
<dbReference type="RefSeq" id="WP_324779279.1">
    <property type="nucleotide sequence ID" value="NZ_CP141769.1"/>
</dbReference>
<dbReference type="Pfam" id="PF00034">
    <property type="entry name" value="Cytochrom_C"/>
    <property type="match status" value="2"/>
</dbReference>
<evidence type="ECO:0000256" key="8">
    <source>
        <dbReference type="PROSITE-ProRule" id="PRU00433"/>
    </source>
</evidence>
<dbReference type="PANTHER" id="PTHR33751:SF9">
    <property type="entry name" value="CYTOCHROME C4"/>
    <property type="match status" value="1"/>
</dbReference>
<evidence type="ECO:0000256" key="2">
    <source>
        <dbReference type="ARBA" id="ARBA00022448"/>
    </source>
</evidence>